<dbReference type="InParanoid" id="A0A2K2DL35"/>
<dbReference type="EMBL" id="CM000880">
    <property type="protein sequence ID" value="PNT74987.1"/>
    <property type="molecule type" value="Genomic_DNA"/>
</dbReference>
<protein>
    <submittedName>
        <fullName evidence="1 2">Uncharacterized protein</fullName>
    </submittedName>
</protein>
<reference evidence="1 2" key="1">
    <citation type="journal article" date="2010" name="Nature">
        <title>Genome sequencing and analysis of the model grass Brachypodium distachyon.</title>
        <authorList>
            <consortium name="International Brachypodium Initiative"/>
        </authorList>
    </citation>
    <scope>NUCLEOTIDE SEQUENCE [LARGE SCALE GENOMIC DNA]</scope>
    <source>
        <strain evidence="1 2">Bd21</strain>
    </source>
</reference>
<dbReference type="Gramene" id="PNT74987">
    <property type="protein sequence ID" value="PNT74987"/>
    <property type="gene ID" value="BRADI_1g25834v3"/>
</dbReference>
<gene>
    <name evidence="1" type="ORF">BRADI_1g25834v3</name>
</gene>
<evidence type="ECO:0000313" key="1">
    <source>
        <dbReference type="EMBL" id="PNT74987.1"/>
    </source>
</evidence>
<evidence type="ECO:0000313" key="3">
    <source>
        <dbReference type="Proteomes" id="UP000008810"/>
    </source>
</evidence>
<name>A0A2K2DL35_BRADI</name>
<evidence type="ECO:0000313" key="2">
    <source>
        <dbReference type="EnsemblPlants" id="PNT74987"/>
    </source>
</evidence>
<accession>A0A2K2DL35</accession>
<keyword evidence="3" id="KW-1185">Reference proteome</keyword>
<proteinExistence type="predicted"/>
<reference evidence="2" key="3">
    <citation type="submission" date="2018-08" db="UniProtKB">
        <authorList>
            <consortium name="EnsemblPlants"/>
        </authorList>
    </citation>
    <scope>IDENTIFICATION</scope>
    <source>
        <strain evidence="2">cv. Bd21</strain>
    </source>
</reference>
<dbReference type="Proteomes" id="UP000008810">
    <property type="component" value="Chromosome 1"/>
</dbReference>
<organism evidence="1">
    <name type="scientific">Brachypodium distachyon</name>
    <name type="common">Purple false brome</name>
    <name type="synonym">Trachynia distachya</name>
    <dbReference type="NCBI Taxonomy" id="15368"/>
    <lineage>
        <taxon>Eukaryota</taxon>
        <taxon>Viridiplantae</taxon>
        <taxon>Streptophyta</taxon>
        <taxon>Embryophyta</taxon>
        <taxon>Tracheophyta</taxon>
        <taxon>Spermatophyta</taxon>
        <taxon>Magnoliopsida</taxon>
        <taxon>Liliopsida</taxon>
        <taxon>Poales</taxon>
        <taxon>Poaceae</taxon>
        <taxon>BOP clade</taxon>
        <taxon>Pooideae</taxon>
        <taxon>Stipodae</taxon>
        <taxon>Brachypodieae</taxon>
        <taxon>Brachypodium</taxon>
    </lineage>
</organism>
<dbReference type="EnsemblPlants" id="PNT74987">
    <property type="protein sequence ID" value="PNT74987"/>
    <property type="gene ID" value="BRADI_1g25834v3"/>
</dbReference>
<feature type="non-terminal residue" evidence="1">
    <location>
        <position position="1"/>
    </location>
</feature>
<reference evidence="1" key="2">
    <citation type="submission" date="2017-06" db="EMBL/GenBank/DDBJ databases">
        <title>WGS assembly of Brachypodium distachyon.</title>
        <authorList>
            <consortium name="The International Brachypodium Initiative"/>
            <person name="Lucas S."/>
            <person name="Harmon-Smith M."/>
            <person name="Lail K."/>
            <person name="Tice H."/>
            <person name="Grimwood J."/>
            <person name="Bruce D."/>
            <person name="Barry K."/>
            <person name="Shu S."/>
            <person name="Lindquist E."/>
            <person name="Wang M."/>
            <person name="Pitluck S."/>
            <person name="Vogel J.P."/>
            <person name="Garvin D.F."/>
            <person name="Mockler T.C."/>
            <person name="Schmutz J."/>
            <person name="Rokhsar D."/>
            <person name="Bevan M.W."/>
        </authorList>
    </citation>
    <scope>NUCLEOTIDE SEQUENCE</scope>
    <source>
        <strain evidence="1">Bd21</strain>
    </source>
</reference>
<dbReference type="AlphaFoldDB" id="A0A2K2DL35"/>
<sequence>LREQLCAGSVKAVTGILGASFSAYLKGKTKAIPGVVNRCYGFCRPLVAEVLLCLWWWSPSAARLLRRRILPFVGCGSSAVDVELYMLSTMHVLQYAAIEGLLNIATTLVAVNKKAQGMRDKRADPVHQWPLRQGLVAAGMV</sequence>